<keyword evidence="3" id="KW-1185">Reference proteome</keyword>
<evidence type="ECO:0000256" key="1">
    <source>
        <dbReference type="SAM" id="Phobius"/>
    </source>
</evidence>
<keyword evidence="1" id="KW-0812">Transmembrane</keyword>
<keyword evidence="1" id="KW-0472">Membrane</keyword>
<organism evidence="2 3">
    <name type="scientific">Petrolisthes manimaculis</name>
    <dbReference type="NCBI Taxonomy" id="1843537"/>
    <lineage>
        <taxon>Eukaryota</taxon>
        <taxon>Metazoa</taxon>
        <taxon>Ecdysozoa</taxon>
        <taxon>Arthropoda</taxon>
        <taxon>Crustacea</taxon>
        <taxon>Multicrustacea</taxon>
        <taxon>Malacostraca</taxon>
        <taxon>Eumalacostraca</taxon>
        <taxon>Eucarida</taxon>
        <taxon>Decapoda</taxon>
        <taxon>Pleocyemata</taxon>
        <taxon>Anomura</taxon>
        <taxon>Galatheoidea</taxon>
        <taxon>Porcellanidae</taxon>
        <taxon>Petrolisthes</taxon>
    </lineage>
</organism>
<proteinExistence type="predicted"/>
<dbReference type="EMBL" id="JAWZYT010003834">
    <property type="protein sequence ID" value="KAK4296521.1"/>
    <property type="molecule type" value="Genomic_DNA"/>
</dbReference>
<evidence type="ECO:0000313" key="3">
    <source>
        <dbReference type="Proteomes" id="UP001292094"/>
    </source>
</evidence>
<sequence length="136" mass="14932">MKGCVAYGVLSVQMFNPELFADFHFIVVPQYISLTNACLLNAVAGTGLYLYSSQHLTKAPAKEKLMFSTFGTVMFNLGSMLLWALGRTLAPESPFLRTAIGVGGAAGTLYLGRMYLNYLDSLVSHPTKKEKQIQKE</sequence>
<dbReference type="PANTHER" id="PTHR38640:SF1">
    <property type="entry name" value="GEO09659P1"/>
    <property type="match status" value="1"/>
</dbReference>
<keyword evidence="1" id="KW-1133">Transmembrane helix</keyword>
<dbReference type="AlphaFoldDB" id="A0AAE1NWI5"/>
<dbReference type="PANTHER" id="PTHR38640">
    <property type="entry name" value="GEO09659P1"/>
    <property type="match status" value="1"/>
</dbReference>
<protein>
    <submittedName>
        <fullName evidence="2">Uncharacterized protein</fullName>
    </submittedName>
</protein>
<comment type="caution">
    <text evidence="2">The sequence shown here is derived from an EMBL/GenBank/DDBJ whole genome shotgun (WGS) entry which is preliminary data.</text>
</comment>
<accession>A0AAE1NWI5</accession>
<evidence type="ECO:0000313" key="2">
    <source>
        <dbReference type="EMBL" id="KAK4296521.1"/>
    </source>
</evidence>
<gene>
    <name evidence="2" type="ORF">Pmani_030980</name>
</gene>
<dbReference type="Proteomes" id="UP001292094">
    <property type="component" value="Unassembled WGS sequence"/>
</dbReference>
<feature type="transmembrane region" description="Helical" evidence="1">
    <location>
        <begin position="95"/>
        <end position="112"/>
    </location>
</feature>
<feature type="transmembrane region" description="Helical" evidence="1">
    <location>
        <begin position="64"/>
        <end position="83"/>
    </location>
</feature>
<feature type="transmembrane region" description="Helical" evidence="1">
    <location>
        <begin position="31"/>
        <end position="52"/>
    </location>
</feature>
<name>A0AAE1NWI5_9EUCA</name>
<reference evidence="2" key="1">
    <citation type="submission" date="2023-11" db="EMBL/GenBank/DDBJ databases">
        <title>Genome assemblies of two species of porcelain crab, Petrolisthes cinctipes and Petrolisthes manimaculis (Anomura: Porcellanidae).</title>
        <authorList>
            <person name="Angst P."/>
        </authorList>
    </citation>
    <scope>NUCLEOTIDE SEQUENCE</scope>
    <source>
        <strain evidence="2">PB745_02</strain>
        <tissue evidence="2">Gill</tissue>
    </source>
</reference>